<dbReference type="Pfam" id="PF00664">
    <property type="entry name" value="ABC_membrane"/>
    <property type="match status" value="1"/>
</dbReference>
<evidence type="ECO:0000256" key="4">
    <source>
        <dbReference type="ARBA" id="ARBA00022692"/>
    </source>
</evidence>
<feature type="domain" description="ABC transporter" evidence="10">
    <location>
        <begin position="357"/>
        <end position="594"/>
    </location>
</feature>
<dbReference type="PROSITE" id="PS50929">
    <property type="entry name" value="ABC_TM1F"/>
    <property type="match status" value="1"/>
</dbReference>
<dbReference type="Gene3D" id="3.40.50.300">
    <property type="entry name" value="P-loop containing nucleotide triphosphate hydrolases"/>
    <property type="match status" value="1"/>
</dbReference>
<dbReference type="SUPFAM" id="SSF52540">
    <property type="entry name" value="P-loop containing nucleoside triphosphate hydrolases"/>
    <property type="match status" value="1"/>
</dbReference>
<dbReference type="KEGG" id="glj:GKIL_2824"/>
<keyword evidence="4 9" id="KW-0812">Transmembrane</keyword>
<dbReference type="FunFam" id="3.40.50.300:FF:000221">
    <property type="entry name" value="Multidrug ABC transporter ATP-binding protein"/>
    <property type="match status" value="1"/>
</dbReference>
<evidence type="ECO:0000256" key="5">
    <source>
        <dbReference type="ARBA" id="ARBA00022741"/>
    </source>
</evidence>
<evidence type="ECO:0000256" key="2">
    <source>
        <dbReference type="ARBA" id="ARBA00022448"/>
    </source>
</evidence>
<evidence type="ECO:0000259" key="10">
    <source>
        <dbReference type="PROSITE" id="PS50893"/>
    </source>
</evidence>
<dbReference type="HOGENOM" id="CLU_000604_84_3_3"/>
<keyword evidence="2" id="KW-0813">Transport</keyword>
<evidence type="ECO:0000256" key="7">
    <source>
        <dbReference type="ARBA" id="ARBA00022989"/>
    </source>
</evidence>
<dbReference type="InterPro" id="IPR027417">
    <property type="entry name" value="P-loop_NTPase"/>
</dbReference>
<dbReference type="InterPro" id="IPR039421">
    <property type="entry name" value="Type_1_exporter"/>
</dbReference>
<feature type="domain" description="ABC transmembrane type-1" evidence="11">
    <location>
        <begin position="34"/>
        <end position="322"/>
    </location>
</feature>
<sequence length="600" mass="66782">MAQQNRLQIRQVLQLGRALRLVWQSSPGWTSANLVLLVVQAVLPVASLYLTKLLVDGVSSGLLLPDKSSALATVLPLLGLLGLTALAAAACRALSGWVSEAQTQVVTDYLHGIVHRKAAAVDFAYYENARYYDTLHRALQEAPFRPARIIAGLVQLGQSVFSLLAVALLLLTLHWGTALLLLAAVLPGTLVRLRYAETLFRWQRLRTPRERRAWYFNGMLTGDSHAKEIRLFDLAEAFEQRYCELRAELRRERLQLASKQALADFATQAGAAVAILACLGYIALRTLQGGLTLGDLFMYFQAFQRAQTYLQEALGSLVRLYEDNLFLSYLYEFLDLPNHVAEPAEPVSLPLPLQSGIRFENVSFCYPDSKESALDHIDLTIAPGQIVAFVGENGSGKTTLVKLLCRLYDPSAGRITVDGIDLRDLSLRTWRQTVSAIFQDFARYHLSAAENIAPAHAEESEPIARAAQASGAHEVIAQLRDGYQTLLGRWFDQGEELSVGQWQKVALARAFWRDCPVLILDEPTSAIDAAAEDEIFEKFQLLAARRTTVLISHRLSTVKLADRIYVLAQGRIVEQGSHDELIARQGTYARLFELQAQHYR</sequence>
<dbReference type="Pfam" id="PF00005">
    <property type="entry name" value="ABC_tran"/>
    <property type="match status" value="1"/>
</dbReference>
<dbReference type="InterPro" id="IPR011527">
    <property type="entry name" value="ABC1_TM_dom"/>
</dbReference>
<evidence type="ECO:0000313" key="12">
    <source>
        <dbReference type="EMBL" id="AGY59070.1"/>
    </source>
</evidence>
<dbReference type="PROSITE" id="PS50893">
    <property type="entry name" value="ABC_TRANSPORTER_2"/>
    <property type="match status" value="1"/>
</dbReference>
<dbReference type="RefSeq" id="WP_023174289.1">
    <property type="nucleotide sequence ID" value="NC_022600.1"/>
</dbReference>
<dbReference type="Gene3D" id="1.20.1560.10">
    <property type="entry name" value="ABC transporter type 1, transmembrane domain"/>
    <property type="match status" value="1"/>
</dbReference>
<evidence type="ECO:0000256" key="3">
    <source>
        <dbReference type="ARBA" id="ARBA00022475"/>
    </source>
</evidence>
<dbReference type="PANTHER" id="PTHR43394:SF1">
    <property type="entry name" value="ATP-BINDING CASSETTE SUB-FAMILY B MEMBER 10, MITOCHONDRIAL"/>
    <property type="match status" value="1"/>
</dbReference>
<evidence type="ECO:0000256" key="8">
    <source>
        <dbReference type="ARBA" id="ARBA00023136"/>
    </source>
</evidence>
<gene>
    <name evidence="12" type="ORF">GKIL_2824</name>
</gene>
<organism evidence="12 13">
    <name type="scientific">Gloeobacter kilaueensis (strain ATCC BAA-2537 / CCAP 1431/1 / ULC 316 / JS1)</name>
    <dbReference type="NCBI Taxonomy" id="1183438"/>
    <lineage>
        <taxon>Bacteria</taxon>
        <taxon>Bacillati</taxon>
        <taxon>Cyanobacteriota</taxon>
        <taxon>Cyanophyceae</taxon>
        <taxon>Gloeobacterales</taxon>
        <taxon>Gloeobacteraceae</taxon>
        <taxon>Gloeobacter</taxon>
    </lineage>
</organism>
<keyword evidence="7 9" id="KW-1133">Transmembrane helix</keyword>
<dbReference type="AlphaFoldDB" id="U5QN15"/>
<evidence type="ECO:0000259" key="11">
    <source>
        <dbReference type="PROSITE" id="PS50929"/>
    </source>
</evidence>
<evidence type="ECO:0000256" key="1">
    <source>
        <dbReference type="ARBA" id="ARBA00004651"/>
    </source>
</evidence>
<dbReference type="InterPro" id="IPR003593">
    <property type="entry name" value="AAA+_ATPase"/>
</dbReference>
<evidence type="ECO:0000313" key="13">
    <source>
        <dbReference type="Proteomes" id="UP000017396"/>
    </source>
</evidence>
<dbReference type="Proteomes" id="UP000017396">
    <property type="component" value="Chromosome"/>
</dbReference>
<keyword evidence="8 9" id="KW-0472">Membrane</keyword>
<dbReference type="GO" id="GO:0005524">
    <property type="term" value="F:ATP binding"/>
    <property type="evidence" value="ECO:0007669"/>
    <property type="project" value="UniProtKB-KW"/>
</dbReference>
<dbReference type="EMBL" id="CP003587">
    <property type="protein sequence ID" value="AGY59070.1"/>
    <property type="molecule type" value="Genomic_DNA"/>
</dbReference>
<feature type="transmembrane region" description="Helical" evidence="9">
    <location>
        <begin position="29"/>
        <end position="50"/>
    </location>
</feature>
<dbReference type="eggNOG" id="COG1132">
    <property type="taxonomic scope" value="Bacteria"/>
</dbReference>
<dbReference type="PANTHER" id="PTHR43394">
    <property type="entry name" value="ATP-DEPENDENT PERMEASE MDL1, MITOCHONDRIAL"/>
    <property type="match status" value="1"/>
</dbReference>
<feature type="transmembrane region" description="Helical" evidence="9">
    <location>
        <begin position="70"/>
        <end position="91"/>
    </location>
</feature>
<dbReference type="PROSITE" id="PS00211">
    <property type="entry name" value="ABC_TRANSPORTER_1"/>
    <property type="match status" value="1"/>
</dbReference>
<evidence type="ECO:0000256" key="9">
    <source>
        <dbReference type="SAM" id="Phobius"/>
    </source>
</evidence>
<dbReference type="SUPFAM" id="SSF90123">
    <property type="entry name" value="ABC transporter transmembrane region"/>
    <property type="match status" value="1"/>
</dbReference>
<dbReference type="SMART" id="SM00382">
    <property type="entry name" value="AAA"/>
    <property type="match status" value="1"/>
</dbReference>
<accession>U5QN15</accession>
<keyword evidence="3" id="KW-1003">Cell membrane</keyword>
<dbReference type="InterPro" id="IPR017871">
    <property type="entry name" value="ABC_transporter-like_CS"/>
</dbReference>
<name>U5QN15_GLOK1</name>
<dbReference type="STRING" id="1183438.GKIL_2824"/>
<keyword evidence="5" id="KW-0547">Nucleotide-binding</keyword>
<feature type="transmembrane region" description="Helical" evidence="9">
    <location>
        <begin position="177"/>
        <end position="195"/>
    </location>
</feature>
<comment type="subcellular location">
    <subcellularLocation>
        <location evidence="1">Cell membrane</location>
        <topology evidence="1">Multi-pass membrane protein</topology>
    </subcellularLocation>
</comment>
<evidence type="ECO:0000256" key="6">
    <source>
        <dbReference type="ARBA" id="ARBA00022840"/>
    </source>
</evidence>
<dbReference type="OrthoDB" id="9762790at2"/>
<dbReference type="GO" id="GO:0015421">
    <property type="term" value="F:ABC-type oligopeptide transporter activity"/>
    <property type="evidence" value="ECO:0007669"/>
    <property type="project" value="TreeGrafter"/>
</dbReference>
<keyword evidence="13" id="KW-1185">Reference proteome</keyword>
<dbReference type="GO" id="GO:0016887">
    <property type="term" value="F:ATP hydrolysis activity"/>
    <property type="evidence" value="ECO:0007669"/>
    <property type="project" value="InterPro"/>
</dbReference>
<proteinExistence type="predicted"/>
<feature type="transmembrane region" description="Helical" evidence="9">
    <location>
        <begin position="149"/>
        <end position="171"/>
    </location>
</feature>
<feature type="transmembrane region" description="Helical" evidence="9">
    <location>
        <begin position="261"/>
        <end position="284"/>
    </location>
</feature>
<protein>
    <submittedName>
        <fullName evidence="12">ABC transporter</fullName>
    </submittedName>
</protein>
<dbReference type="InterPro" id="IPR003439">
    <property type="entry name" value="ABC_transporter-like_ATP-bd"/>
</dbReference>
<keyword evidence="6" id="KW-0067">ATP-binding</keyword>
<dbReference type="GO" id="GO:0005886">
    <property type="term" value="C:plasma membrane"/>
    <property type="evidence" value="ECO:0007669"/>
    <property type="project" value="UniProtKB-SubCell"/>
</dbReference>
<dbReference type="InterPro" id="IPR036640">
    <property type="entry name" value="ABC1_TM_sf"/>
</dbReference>
<reference evidence="12 13" key="1">
    <citation type="journal article" date="2013" name="PLoS ONE">
        <title>Cultivation and Complete Genome Sequencing of Gloeobacter kilaueensis sp. nov., from a Lava Cave in Kilauea Caldera, Hawai'i.</title>
        <authorList>
            <person name="Saw J.H."/>
            <person name="Schatz M."/>
            <person name="Brown M.V."/>
            <person name="Kunkel D.D."/>
            <person name="Foster J.S."/>
            <person name="Shick H."/>
            <person name="Christensen S."/>
            <person name="Hou S."/>
            <person name="Wan X."/>
            <person name="Donachie S.P."/>
        </authorList>
    </citation>
    <scope>NUCLEOTIDE SEQUENCE [LARGE SCALE GENOMIC DNA]</scope>
    <source>
        <strain evidence="13">JS</strain>
    </source>
</reference>